<proteinExistence type="predicted"/>
<dbReference type="EMBL" id="FNQF01000016">
    <property type="protein sequence ID" value="SEA76545.1"/>
    <property type="molecule type" value="Genomic_DNA"/>
</dbReference>
<dbReference type="STRING" id="908615.SAMN05421540_1164"/>
<gene>
    <name evidence="1" type="ORF">SAMN05421540_1164</name>
</gene>
<organism evidence="1 2">
    <name type="scientific">Psychroflexus halocasei</name>
    <dbReference type="NCBI Taxonomy" id="908615"/>
    <lineage>
        <taxon>Bacteria</taxon>
        <taxon>Pseudomonadati</taxon>
        <taxon>Bacteroidota</taxon>
        <taxon>Flavobacteriia</taxon>
        <taxon>Flavobacteriales</taxon>
        <taxon>Flavobacteriaceae</taxon>
        <taxon>Psychroflexus</taxon>
    </lineage>
</organism>
<evidence type="ECO:0000313" key="2">
    <source>
        <dbReference type="Proteomes" id="UP000198820"/>
    </source>
</evidence>
<sequence>MLGGKILACLPATHHIQTRCSTFMKITIQFILVLILSSCASKKSIERINISDYEFESITKAFDAKKLSYIGLKKNCVGEDRIKMSNEKDCKNCVAINNTYIFWTDENKSYVQKFDNYSEFNIIEIFDFKPTEFLKNNTTELQAESVKRYQVDKGTYRTVSHSCFRNYILNDGKIKYEKKFDIFDLTGENENLNFKTNNSLQLIKLNNILNEIISELEKENRFERNKKTCYNTVYSS</sequence>
<reference evidence="1 2" key="1">
    <citation type="submission" date="2016-10" db="EMBL/GenBank/DDBJ databases">
        <authorList>
            <person name="de Groot N.N."/>
        </authorList>
    </citation>
    <scope>NUCLEOTIDE SEQUENCE [LARGE SCALE GENOMIC DNA]</scope>
    <source>
        <strain evidence="1 2">DSM 23581</strain>
    </source>
</reference>
<dbReference type="Proteomes" id="UP000198820">
    <property type="component" value="Unassembled WGS sequence"/>
</dbReference>
<keyword evidence="2" id="KW-1185">Reference proteome</keyword>
<evidence type="ECO:0000313" key="1">
    <source>
        <dbReference type="EMBL" id="SEA76545.1"/>
    </source>
</evidence>
<dbReference type="AlphaFoldDB" id="A0A1H4DUR6"/>
<protein>
    <submittedName>
        <fullName evidence="1">Uncharacterized protein</fullName>
    </submittedName>
</protein>
<name>A0A1H4DUR6_9FLAO</name>
<accession>A0A1H4DUR6</accession>